<dbReference type="RefSeq" id="WP_045026894.1">
    <property type="nucleotide sequence ID" value="NZ_JRHC01000001.1"/>
</dbReference>
<evidence type="ECO:0000313" key="2">
    <source>
        <dbReference type="EMBL" id="KJF45084.1"/>
    </source>
</evidence>
<feature type="domain" description="HD-CE" evidence="1">
    <location>
        <begin position="43"/>
        <end position="309"/>
    </location>
</feature>
<name>A0A0D8JE83_9BACT</name>
<dbReference type="Proteomes" id="UP000032544">
    <property type="component" value="Unassembled WGS sequence"/>
</dbReference>
<dbReference type="AlphaFoldDB" id="A0A0D8JE83"/>
<dbReference type="STRING" id="1544798.LH29_06645"/>
<gene>
    <name evidence="2" type="ORF">LH29_06645</name>
</gene>
<dbReference type="OrthoDB" id="9802640at2"/>
<dbReference type="InterPro" id="IPR036890">
    <property type="entry name" value="HATPase_C_sf"/>
</dbReference>
<dbReference type="Pfam" id="PF24391">
    <property type="entry name" value="HD-CE"/>
    <property type="match status" value="1"/>
</dbReference>
<accession>A0A0D8JE83</accession>
<protein>
    <recommendedName>
        <fullName evidence="1">HD-CE domain-containing protein</fullName>
    </recommendedName>
</protein>
<dbReference type="PATRIC" id="fig|1544798.3.peg.1333"/>
<evidence type="ECO:0000313" key="3">
    <source>
        <dbReference type="Proteomes" id="UP000032544"/>
    </source>
</evidence>
<dbReference type="InterPro" id="IPR056471">
    <property type="entry name" value="HD-CE"/>
</dbReference>
<comment type="caution">
    <text evidence="2">The sequence shown here is derived from an EMBL/GenBank/DDBJ whole genome shotgun (WGS) entry which is preliminary data.</text>
</comment>
<organism evidence="2 3">
    <name type="scientific">Draconibacterium sediminis</name>
    <dbReference type="NCBI Taxonomy" id="1544798"/>
    <lineage>
        <taxon>Bacteria</taxon>
        <taxon>Pseudomonadati</taxon>
        <taxon>Bacteroidota</taxon>
        <taxon>Bacteroidia</taxon>
        <taxon>Marinilabiliales</taxon>
        <taxon>Prolixibacteraceae</taxon>
        <taxon>Draconibacterium</taxon>
    </lineage>
</organism>
<proteinExistence type="predicted"/>
<evidence type="ECO:0000259" key="1">
    <source>
        <dbReference type="Pfam" id="PF24391"/>
    </source>
</evidence>
<dbReference type="Gene3D" id="3.30.565.10">
    <property type="entry name" value="Histidine kinase-like ATPase, C-terminal domain"/>
    <property type="match status" value="1"/>
</dbReference>
<dbReference type="EMBL" id="JRHC01000001">
    <property type="protein sequence ID" value="KJF45084.1"/>
    <property type="molecule type" value="Genomic_DNA"/>
</dbReference>
<reference evidence="2 3" key="1">
    <citation type="submission" date="2014-09" db="EMBL/GenBank/DDBJ databases">
        <title>Draft Genome Sequence of Draconibacterium sp. JN14CK-3.</title>
        <authorList>
            <person name="Dong C."/>
            <person name="Lai Q."/>
            <person name="Shao Z."/>
        </authorList>
    </citation>
    <scope>NUCLEOTIDE SEQUENCE [LARGE SCALE GENOMIC DNA]</scope>
    <source>
        <strain evidence="2 3">JN14CK-3</strain>
    </source>
</reference>
<sequence>MIKLLEKLLYEKTQGTQSEILFAQWNYDKKVIPVALNAVSSLFPHYSLHDESHSITIVNNIVRILGKEKLDKLSAIDIWLILEASYSHDLGMVVSSDKLIEALTSKDFFDFFNEIQQDKKNGLHEFALQFKIEDDRIKYNSNVLSLEYHDGIKFILAEFFRRQHSDRSKEIITNPNGELKLSSPRGVIPKRIFKILANICSCHTKSFEEVMDLPFSEVGIDIENAHPRFISCLLRVGDLLDLDNNRFSEVMLRTLSKIPIDTLNHKAKHLSIESFRIDNEIIDVTAKCLDYDTANVTQHWFNYLNSEISQQMINWNNIVPSKELGYLPTIGSLIVELSNYEYIDGKKKPKFTVDTDKAIELLRGAGIYEGAYQCIREILQNAVDATLLRLWLEYKEEPDFDLTNPNSVDFIRVKNDFPIYININEKDVVDQYKIWEFNITDKGTGLSTYDLGFLMNTGSSSKNRKRVSLIDEMPLWMRPSGIFGIGFQSIFMLTEQVKLETKSFFNEEFQIIELNSPNSAKDGGILVQKIKTNHRIKPGTKLSFEHKTTAIPKRWTIKGEQKNASRIAHNYDPFSHESLDIELGKVFDEIFDFTSKCHIPIKLFLNGKEIETHSNNNKFKYFDKENSLELNIRSNTSESNRRGAITYYKNQRAENNLQIKFLDIELNIHKDKASAVLELSRNKIRPEYNDELIRQLFTSTFKVIVENFNEVFGSEEAKQIGSMFLNYYQEQFEFLSRFDIRTFNQWEHFEIKIGDTNYKMKDLLIAIDSLKITYDRRIISYFGDIYEINDNALSISLKGGYPSNGYTTFLLGECSKIMTSVKKVEDIEANVKQIIFSKKAQGNPVEESEIKRILINTKNNYYSSRSIIPCVEKYFKLRLKDDAHEAYVYHYRFDYYLNLRYPKMLSPFISVEDGNDKTELQLVLNDKLYNWVYENRYDEKTTLEDIKEYYQMFIDEYKIEDLK</sequence>
<dbReference type="SUPFAM" id="SSF55874">
    <property type="entry name" value="ATPase domain of HSP90 chaperone/DNA topoisomerase II/histidine kinase"/>
    <property type="match status" value="1"/>
</dbReference>
<keyword evidence="3" id="KW-1185">Reference proteome</keyword>